<gene>
    <name evidence="1" type="ORF">GMARGA_LOCUS25744</name>
</gene>
<comment type="caution">
    <text evidence="1">The sequence shown here is derived from an EMBL/GenBank/DDBJ whole genome shotgun (WGS) entry which is preliminary data.</text>
</comment>
<sequence>MEIHYFQAFYSIEYEQPDIEDLHVVIGVVIVNENWENFKSPSKTNTVLQYDESYSEVVNWEASALSSEPSKRRKFNLPKPTMKQEIDKYWPGIDFYKNVRLVFTMPATEAASIHCINKLKELNLTTGATCLVVDCSGGTVDLTVRKLLSDDRIAETTERTGDFCSGTYVDDEFLKVLENRVSKFAMRMLKEKYYDQINYMIHKYFCPEIEILFTSKRSEFKDIELDIEKKCPVLKQYITGPERYKLEEEKWIIDLDFDTIKSFFNPVVAKILRLIREQLSKCSNCSVLFLVGGFGESKYLQSRIQETFENQVTVA</sequence>
<keyword evidence="2" id="KW-1185">Reference proteome</keyword>
<dbReference type="Gene3D" id="3.90.640.10">
    <property type="entry name" value="Actin, Chain A, domain 4"/>
    <property type="match status" value="1"/>
</dbReference>
<dbReference type="InterPro" id="IPR043129">
    <property type="entry name" value="ATPase_NBD"/>
</dbReference>
<accession>A0ABN7W3Y8</accession>
<dbReference type="Gene3D" id="3.30.420.40">
    <property type="match status" value="2"/>
</dbReference>
<organism evidence="1 2">
    <name type="scientific">Gigaspora margarita</name>
    <dbReference type="NCBI Taxonomy" id="4874"/>
    <lineage>
        <taxon>Eukaryota</taxon>
        <taxon>Fungi</taxon>
        <taxon>Fungi incertae sedis</taxon>
        <taxon>Mucoromycota</taxon>
        <taxon>Glomeromycotina</taxon>
        <taxon>Glomeromycetes</taxon>
        <taxon>Diversisporales</taxon>
        <taxon>Gigasporaceae</taxon>
        <taxon>Gigaspora</taxon>
    </lineage>
</organism>
<evidence type="ECO:0000313" key="2">
    <source>
        <dbReference type="Proteomes" id="UP000789901"/>
    </source>
</evidence>
<evidence type="ECO:0000313" key="1">
    <source>
        <dbReference type="EMBL" id="CAG8813272.1"/>
    </source>
</evidence>
<reference evidence="1 2" key="1">
    <citation type="submission" date="2021-06" db="EMBL/GenBank/DDBJ databases">
        <authorList>
            <person name="Kallberg Y."/>
            <person name="Tangrot J."/>
            <person name="Rosling A."/>
        </authorList>
    </citation>
    <scope>NUCLEOTIDE SEQUENCE [LARGE SCALE GENOMIC DNA]</scope>
    <source>
        <strain evidence="1 2">120-4 pot B 10/14</strain>
    </source>
</reference>
<dbReference type="SUPFAM" id="SSF53067">
    <property type="entry name" value="Actin-like ATPase domain"/>
    <property type="match status" value="1"/>
</dbReference>
<dbReference type="PANTHER" id="PTHR14187">
    <property type="entry name" value="ALPHA KINASE/ELONGATION FACTOR 2 KINASE"/>
    <property type="match status" value="1"/>
</dbReference>
<dbReference type="Proteomes" id="UP000789901">
    <property type="component" value="Unassembled WGS sequence"/>
</dbReference>
<name>A0ABN7W3Y8_GIGMA</name>
<protein>
    <submittedName>
        <fullName evidence="1">42791_t:CDS:1</fullName>
    </submittedName>
</protein>
<dbReference type="PANTHER" id="PTHR14187:SF5">
    <property type="entry name" value="HEAT SHOCK 70 KDA PROTEIN 12A"/>
    <property type="match status" value="1"/>
</dbReference>
<dbReference type="EMBL" id="CAJVQB010028914">
    <property type="protein sequence ID" value="CAG8813272.1"/>
    <property type="molecule type" value="Genomic_DNA"/>
</dbReference>
<feature type="non-terminal residue" evidence="1">
    <location>
        <position position="315"/>
    </location>
</feature>
<proteinExistence type="predicted"/>